<dbReference type="RefSeq" id="WP_200235196.1">
    <property type="nucleotide sequence ID" value="NZ_NRRV01000011.1"/>
</dbReference>
<feature type="transmembrane region" description="Helical" evidence="8">
    <location>
        <begin position="234"/>
        <end position="252"/>
    </location>
</feature>
<keyword evidence="10" id="KW-1185">Reference proteome</keyword>
<evidence type="ECO:0008006" key="11">
    <source>
        <dbReference type="Google" id="ProtNLM"/>
    </source>
</evidence>
<evidence type="ECO:0000256" key="4">
    <source>
        <dbReference type="ARBA" id="ARBA00022475"/>
    </source>
</evidence>
<dbReference type="Proteomes" id="UP000748752">
    <property type="component" value="Unassembled WGS sequence"/>
</dbReference>
<feature type="transmembrane region" description="Helical" evidence="8">
    <location>
        <begin position="187"/>
        <end position="207"/>
    </location>
</feature>
<proteinExistence type="inferred from homology"/>
<gene>
    <name evidence="9" type="ORF">CKO31_06465</name>
</gene>
<feature type="transmembrane region" description="Helical" evidence="8">
    <location>
        <begin position="89"/>
        <end position="106"/>
    </location>
</feature>
<dbReference type="InterPro" id="IPR036259">
    <property type="entry name" value="MFS_trans_sf"/>
</dbReference>
<dbReference type="InterPro" id="IPR018043">
    <property type="entry name" value="Na/Gal_symport_CS"/>
</dbReference>
<feature type="transmembrane region" description="Helical" evidence="8">
    <location>
        <begin position="49"/>
        <end position="68"/>
    </location>
</feature>
<evidence type="ECO:0000313" key="10">
    <source>
        <dbReference type="Proteomes" id="UP000748752"/>
    </source>
</evidence>
<evidence type="ECO:0000313" key="9">
    <source>
        <dbReference type="EMBL" id="MBK1630395.1"/>
    </source>
</evidence>
<feature type="transmembrane region" description="Helical" evidence="8">
    <location>
        <begin position="365"/>
        <end position="391"/>
    </location>
</feature>
<feature type="transmembrane region" description="Helical" evidence="8">
    <location>
        <begin position="112"/>
        <end position="132"/>
    </location>
</feature>
<feature type="transmembrane region" description="Helical" evidence="8">
    <location>
        <begin position="324"/>
        <end position="344"/>
    </location>
</feature>
<accession>A0ABS1CES8</accession>
<feature type="transmembrane region" description="Helical" evidence="8">
    <location>
        <begin position="272"/>
        <end position="293"/>
    </location>
</feature>
<dbReference type="EMBL" id="NRRV01000011">
    <property type="protein sequence ID" value="MBK1630395.1"/>
    <property type="molecule type" value="Genomic_DNA"/>
</dbReference>
<evidence type="ECO:0000256" key="1">
    <source>
        <dbReference type="ARBA" id="ARBA00004651"/>
    </source>
</evidence>
<sequence>MTRPSAMVHRAQIPRGLLVLYALPSLMTSVAALPMALFVPAFYADELGLPLAAVGATIAASRVLDVITDPLIGGLSDRIHTRWGRRKPWMLLGTPLFVVAVWQVFVPAEAASLGHLLFWAALLYLGFTMIDLPHKAWGAELSTDYDERSRITSIREALSTAGQVALLGFLVVLSVQGLTAGAEQLRGMAWVLVLGLPVLVAVALLRVPEGPPERTERVHLGFIEGLRILARNPAFGRMIGCVLLFVSGIAIQGTLHRLVLADVMGDESLFPWMIFIENLATLAAVPAWLWLSVRIGKHRALVAAALWLAVLSLPLALLRAGDAVQLLVLIAIRGSSFASILFLANSIAADVIDVDSLSSGRQRSGLYFAAWGMTIKLSLALGVLLGTALPAAFGYDPSADVTPPAVQARLMLIYGVVPAVMMAAGALFLIRFPITRERHAEVRAALDGRDDEALSGQTSDAERNL</sequence>
<evidence type="ECO:0000256" key="3">
    <source>
        <dbReference type="ARBA" id="ARBA00022448"/>
    </source>
</evidence>
<feature type="transmembrane region" description="Helical" evidence="8">
    <location>
        <begin position="20"/>
        <end position="43"/>
    </location>
</feature>
<comment type="subcellular location">
    <subcellularLocation>
        <location evidence="1">Cell membrane</location>
        <topology evidence="1">Multi-pass membrane protein</topology>
    </subcellularLocation>
</comment>
<feature type="transmembrane region" description="Helical" evidence="8">
    <location>
        <begin position="300"/>
        <end position="318"/>
    </location>
</feature>
<evidence type="ECO:0000256" key="6">
    <source>
        <dbReference type="ARBA" id="ARBA00022989"/>
    </source>
</evidence>
<protein>
    <recommendedName>
        <fullName evidence="11">MFS transporter</fullName>
    </recommendedName>
</protein>
<dbReference type="Pfam" id="PF13347">
    <property type="entry name" value="MFS_2"/>
    <property type="match status" value="1"/>
</dbReference>
<comment type="caution">
    <text evidence="9">The sequence shown here is derived from an EMBL/GenBank/DDBJ whole genome shotgun (WGS) entry which is preliminary data.</text>
</comment>
<feature type="transmembrane region" description="Helical" evidence="8">
    <location>
        <begin position="157"/>
        <end position="175"/>
    </location>
</feature>
<keyword evidence="5 8" id="KW-0812">Transmembrane</keyword>
<evidence type="ECO:0000256" key="2">
    <source>
        <dbReference type="ARBA" id="ARBA00009617"/>
    </source>
</evidence>
<keyword evidence="7 8" id="KW-0472">Membrane</keyword>
<name>A0ABS1CES8_9GAMM</name>
<evidence type="ECO:0000256" key="5">
    <source>
        <dbReference type="ARBA" id="ARBA00022692"/>
    </source>
</evidence>
<dbReference type="InterPro" id="IPR039672">
    <property type="entry name" value="MFS_2"/>
</dbReference>
<evidence type="ECO:0000256" key="7">
    <source>
        <dbReference type="ARBA" id="ARBA00023136"/>
    </source>
</evidence>
<keyword evidence="3" id="KW-0813">Transport</keyword>
<dbReference type="PANTHER" id="PTHR11328:SF24">
    <property type="entry name" value="MAJOR FACILITATOR SUPERFAMILY (MFS) PROFILE DOMAIN-CONTAINING PROTEIN"/>
    <property type="match status" value="1"/>
</dbReference>
<evidence type="ECO:0000256" key="8">
    <source>
        <dbReference type="SAM" id="Phobius"/>
    </source>
</evidence>
<organism evidence="9 10">
    <name type="scientific">Thiohalocapsa halophila</name>
    <dbReference type="NCBI Taxonomy" id="69359"/>
    <lineage>
        <taxon>Bacteria</taxon>
        <taxon>Pseudomonadati</taxon>
        <taxon>Pseudomonadota</taxon>
        <taxon>Gammaproteobacteria</taxon>
        <taxon>Chromatiales</taxon>
        <taxon>Chromatiaceae</taxon>
        <taxon>Thiohalocapsa</taxon>
    </lineage>
</organism>
<dbReference type="PANTHER" id="PTHR11328">
    <property type="entry name" value="MAJOR FACILITATOR SUPERFAMILY DOMAIN-CONTAINING PROTEIN"/>
    <property type="match status" value="1"/>
</dbReference>
<feature type="transmembrane region" description="Helical" evidence="8">
    <location>
        <begin position="411"/>
        <end position="430"/>
    </location>
</feature>
<comment type="similarity">
    <text evidence="2">Belongs to the sodium:galactoside symporter (TC 2.A.2) family.</text>
</comment>
<keyword evidence="4" id="KW-1003">Cell membrane</keyword>
<reference evidence="9 10" key="1">
    <citation type="journal article" date="2020" name="Microorganisms">
        <title>Osmotic Adaptation and Compatible Solute Biosynthesis of Phototrophic Bacteria as Revealed from Genome Analyses.</title>
        <authorList>
            <person name="Imhoff J.F."/>
            <person name="Rahn T."/>
            <person name="Kunzel S."/>
            <person name="Keller A."/>
            <person name="Neulinger S.C."/>
        </authorList>
    </citation>
    <scope>NUCLEOTIDE SEQUENCE [LARGE SCALE GENOMIC DNA]</scope>
    <source>
        <strain evidence="9 10">DSM 6210</strain>
    </source>
</reference>
<dbReference type="SUPFAM" id="SSF103473">
    <property type="entry name" value="MFS general substrate transporter"/>
    <property type="match status" value="1"/>
</dbReference>
<dbReference type="Gene3D" id="1.20.1250.20">
    <property type="entry name" value="MFS general substrate transporter like domains"/>
    <property type="match status" value="2"/>
</dbReference>
<dbReference type="PROSITE" id="PS00872">
    <property type="entry name" value="NA_GALACTOSIDE_SYMP"/>
    <property type="match status" value="1"/>
</dbReference>
<keyword evidence="6 8" id="KW-1133">Transmembrane helix</keyword>